<gene>
    <name evidence="2" type="primary">cps27K</name>
</gene>
<feature type="transmembrane region" description="Helical" evidence="1">
    <location>
        <begin position="119"/>
        <end position="137"/>
    </location>
</feature>
<feature type="transmembrane region" description="Helical" evidence="1">
    <location>
        <begin position="152"/>
        <end position="169"/>
    </location>
</feature>
<feature type="transmembrane region" description="Helical" evidence="1">
    <location>
        <begin position="72"/>
        <end position="88"/>
    </location>
</feature>
<reference evidence="2" key="1">
    <citation type="journal article" date="2013" name="PLoS ONE">
        <title>Development of Multiplex PCR Assays for the Identification of the 33 Serotypes of Streptococcus suis.</title>
        <authorList>
            <person name="Liu Z."/>
            <person name="Zheng H."/>
            <person name="Gottschalk M."/>
            <person name="Bai X."/>
            <person name="Lan R."/>
            <person name="Ji S."/>
            <person name="Liu H."/>
            <person name="Xu J."/>
        </authorList>
    </citation>
    <scope>NUCLEOTIDE SEQUENCE</scope>
    <source>
        <strain evidence="2">89-5259</strain>
    </source>
</reference>
<feature type="transmembrane region" description="Helical" evidence="1">
    <location>
        <begin position="21"/>
        <end position="41"/>
    </location>
</feature>
<feature type="transmembrane region" description="Helical" evidence="1">
    <location>
        <begin position="181"/>
        <end position="214"/>
    </location>
</feature>
<keyword evidence="1" id="KW-0812">Transmembrane</keyword>
<feature type="transmembrane region" description="Helical" evidence="1">
    <location>
        <begin position="94"/>
        <end position="112"/>
    </location>
</feature>
<protein>
    <submittedName>
        <fullName evidence="2">Putative polymerase Wzy</fullName>
    </submittedName>
</protein>
<organism evidence="2">
    <name type="scientific">Streptococcus suis</name>
    <dbReference type="NCBI Taxonomy" id="1307"/>
    <lineage>
        <taxon>Bacteria</taxon>
        <taxon>Bacillati</taxon>
        <taxon>Bacillota</taxon>
        <taxon>Bacilli</taxon>
        <taxon>Lactobacillales</taxon>
        <taxon>Streptococcaceae</taxon>
        <taxon>Streptococcus</taxon>
    </lineage>
</organism>
<name>T1QFU5_STRSU</name>
<dbReference type="AlphaFoldDB" id="T1QFU5"/>
<feature type="transmembrane region" description="Helical" evidence="1">
    <location>
        <begin position="267"/>
        <end position="285"/>
    </location>
</feature>
<feature type="transmembrane region" description="Helical" evidence="1">
    <location>
        <begin position="305"/>
        <end position="324"/>
    </location>
</feature>
<proteinExistence type="predicted"/>
<feature type="transmembrane region" description="Helical" evidence="1">
    <location>
        <begin position="336"/>
        <end position="367"/>
    </location>
</feature>
<keyword evidence="1" id="KW-1133">Transmembrane helix</keyword>
<evidence type="ECO:0000313" key="2">
    <source>
        <dbReference type="EMBL" id="AGB58279.1"/>
    </source>
</evidence>
<evidence type="ECO:0000256" key="1">
    <source>
        <dbReference type="SAM" id="Phobius"/>
    </source>
</evidence>
<feature type="transmembrane region" description="Helical" evidence="1">
    <location>
        <begin position="226"/>
        <end position="246"/>
    </location>
</feature>
<dbReference type="EMBL" id="JX961652">
    <property type="protein sequence ID" value="AGB58279.1"/>
    <property type="molecule type" value="Genomic_DNA"/>
</dbReference>
<feature type="transmembrane region" description="Helical" evidence="1">
    <location>
        <begin position="47"/>
        <end position="65"/>
    </location>
</feature>
<sequence length="378" mass="43580">MSLQTKIIIEKNKFFQHLAILFGDVLVAILIVLQFSINVGYANRSQTLLALLLGLILSFFLYINYKLKWQTYTYLLVALVSSLLNLLFIEGAEFLLIGYDLLICFPIALYFVKGNYNRWFWRIFSIALAIFVINKYITSTDIFKYQIFPNASRNYISVFMIFAMFLFCISEVKYKNALRNLFVFAVVSFMASIMAVGRGGIIATGFLLVVIILILFRKSSLKTKGLLLLLLCIFLYVSVINLDYILDNYFVRFTKDNATGSNSERSYFVTTYLQTMIVNPLYILFGVARSSLSQYRVLNFHNSYLQFHFTYGLIQMLISANLFISSLRKLYSNERFTIFAIGLCFLVRAMLDMLFPAHLLSIVLYYFCLLSTENGDGV</sequence>
<keyword evidence="1" id="KW-0472">Membrane</keyword>
<accession>T1QFU5</accession>